<gene>
    <name evidence="1" type="ORF">SAMN05421880_1459</name>
</gene>
<keyword evidence="2" id="KW-1185">Reference proteome</keyword>
<dbReference type="Proteomes" id="UP000199561">
    <property type="component" value="Unassembled WGS sequence"/>
</dbReference>
<name>A0A1I4UHI9_9PROT</name>
<dbReference type="AlphaFoldDB" id="A0A1I4UHI9"/>
<protein>
    <submittedName>
        <fullName evidence="1">Uncharacterized protein</fullName>
    </submittedName>
</protein>
<accession>A0A1I4UHI9</accession>
<proteinExistence type="predicted"/>
<dbReference type="EMBL" id="FOUF01000045">
    <property type="protein sequence ID" value="SFM88173.1"/>
    <property type="molecule type" value="Genomic_DNA"/>
</dbReference>
<sequence length="133" mass="14568">MGDIANGAILLCSSKAEAVLNEYGIASLDSKRKLSEGAYTVAIIEITNNRKKMASNQKPINCTMRALHDSCYKAGYARKSEIMCSEISESMRNVSSKSIADKAALMAIETLCYQWCANGIYDKPVESPEELCK</sequence>
<reference evidence="1 2" key="1">
    <citation type="submission" date="2016-10" db="EMBL/GenBank/DDBJ databases">
        <authorList>
            <person name="de Groot N.N."/>
        </authorList>
    </citation>
    <scope>NUCLEOTIDE SEQUENCE [LARGE SCALE GENOMIC DNA]</scope>
    <source>
        <strain evidence="1 2">Nm146</strain>
    </source>
</reference>
<organism evidence="1 2">
    <name type="scientific">Nitrosomonas nitrosa</name>
    <dbReference type="NCBI Taxonomy" id="52442"/>
    <lineage>
        <taxon>Bacteria</taxon>
        <taxon>Pseudomonadati</taxon>
        <taxon>Pseudomonadota</taxon>
        <taxon>Betaproteobacteria</taxon>
        <taxon>Nitrosomonadales</taxon>
        <taxon>Nitrosomonadaceae</taxon>
        <taxon>Nitrosomonas</taxon>
    </lineage>
</organism>
<evidence type="ECO:0000313" key="2">
    <source>
        <dbReference type="Proteomes" id="UP000199561"/>
    </source>
</evidence>
<evidence type="ECO:0000313" key="1">
    <source>
        <dbReference type="EMBL" id="SFM88173.1"/>
    </source>
</evidence>